<evidence type="ECO:0000313" key="4">
    <source>
        <dbReference type="EMBL" id="SYX86475.1"/>
    </source>
</evidence>
<evidence type="ECO:0000256" key="2">
    <source>
        <dbReference type="SAM" id="Phobius"/>
    </source>
</evidence>
<dbReference type="SMART" id="SM00228">
    <property type="entry name" value="PDZ"/>
    <property type="match status" value="1"/>
</dbReference>
<dbReference type="InterPro" id="IPR001478">
    <property type="entry name" value="PDZ"/>
</dbReference>
<feature type="transmembrane region" description="Helical" evidence="2">
    <location>
        <begin position="256"/>
        <end position="274"/>
    </location>
</feature>
<feature type="transmembrane region" description="Helical" evidence="2">
    <location>
        <begin position="146"/>
        <end position="164"/>
    </location>
</feature>
<feature type="transmembrane region" description="Helical" evidence="2">
    <location>
        <begin position="224"/>
        <end position="244"/>
    </location>
</feature>
<dbReference type="InterPro" id="IPR041489">
    <property type="entry name" value="PDZ_6"/>
</dbReference>
<feature type="domain" description="PDZ" evidence="3">
    <location>
        <begin position="291"/>
        <end position="368"/>
    </location>
</feature>
<feature type="transmembrane region" description="Helical" evidence="2">
    <location>
        <begin position="107"/>
        <end position="126"/>
    </location>
</feature>
<keyword evidence="4" id="KW-0132">Cell division</keyword>
<dbReference type="Pfam" id="PF17820">
    <property type="entry name" value="PDZ_6"/>
    <property type="match status" value="1"/>
</dbReference>
<dbReference type="PROSITE" id="PS50106">
    <property type="entry name" value="PDZ"/>
    <property type="match status" value="1"/>
</dbReference>
<feature type="transmembrane region" description="Helical" evidence="2">
    <location>
        <begin position="82"/>
        <end position="100"/>
    </location>
</feature>
<reference evidence="5" key="1">
    <citation type="submission" date="2018-08" db="EMBL/GenBank/DDBJ databases">
        <authorList>
            <person name="Chevrot R."/>
        </authorList>
    </citation>
    <scope>NUCLEOTIDE SEQUENCE [LARGE SCALE GENOMIC DNA]</scope>
</reference>
<feature type="region of interest" description="Disordered" evidence="1">
    <location>
        <begin position="426"/>
        <end position="459"/>
    </location>
</feature>
<dbReference type="RefSeq" id="WP_138188403.1">
    <property type="nucleotide sequence ID" value="NZ_LS992241.1"/>
</dbReference>
<dbReference type="EMBL" id="LS992241">
    <property type="protein sequence ID" value="SYX86475.1"/>
    <property type="molecule type" value="Genomic_DNA"/>
</dbReference>
<feature type="transmembrane region" description="Helical" evidence="2">
    <location>
        <begin position="56"/>
        <end position="76"/>
    </location>
</feature>
<name>A0A383RHA9_PAEAL</name>
<dbReference type="Gene3D" id="2.30.42.10">
    <property type="match status" value="1"/>
</dbReference>
<keyword evidence="2" id="KW-0472">Membrane</keyword>
<dbReference type="InterPro" id="IPR036034">
    <property type="entry name" value="PDZ_sf"/>
</dbReference>
<gene>
    <name evidence="4" type="ORF">PBLR_14901</name>
</gene>
<proteinExistence type="predicted"/>
<organism evidence="4 5">
    <name type="scientific">Paenibacillus alvei</name>
    <name type="common">Bacillus alvei</name>
    <dbReference type="NCBI Taxonomy" id="44250"/>
    <lineage>
        <taxon>Bacteria</taxon>
        <taxon>Bacillati</taxon>
        <taxon>Bacillota</taxon>
        <taxon>Bacilli</taxon>
        <taxon>Bacillales</taxon>
        <taxon>Paenibacillaceae</taxon>
        <taxon>Paenibacillus</taxon>
    </lineage>
</organism>
<keyword evidence="4" id="KW-0131">Cell cycle</keyword>
<accession>A0A383RHA9</accession>
<evidence type="ECO:0000256" key="1">
    <source>
        <dbReference type="SAM" id="MobiDB-lite"/>
    </source>
</evidence>
<dbReference type="SUPFAM" id="SSF50156">
    <property type="entry name" value="PDZ domain-like"/>
    <property type="match status" value="1"/>
</dbReference>
<dbReference type="AlphaFoldDB" id="A0A383RHA9"/>
<evidence type="ECO:0000313" key="5">
    <source>
        <dbReference type="Proteomes" id="UP000304148"/>
    </source>
</evidence>
<feature type="transmembrane region" description="Helical" evidence="2">
    <location>
        <begin position="15"/>
        <end position="35"/>
    </location>
</feature>
<sequence length="459" mass="50604">MNLLVDISIRVGEAVLQWLISPFYWLSILLIAMHYRRQVILERRLFAVKMHSWITHTWHAWLGGLISGILVTFAAIGLGVSLTREVIVLLWIIALVLLLIRVRFLCLAYAAGLLAIIQFVLNTWVTTWNPDGWLGGMVASVRGMDAAGLLVLVALLHAAEAVLIRKQAARMAGPMFMESKRGRVVGAYRMQSMWPVPLLLLFPAGEGAALPWTPLFGGELWQHGWSLIAFPIVIGFSELTFTKLPQQKAALSSTRLFAYASLLLAISLAAAWWAPLVPVAAIAAIGMHEGLIWLSRREEAEHSPVFTQDAGGLRILAVLPNSPAAELGIMQGEVIVKVNGVKVRTKEELHQALRMNSAFCKLEVNNLSGEVRFLQRAIYAGDHHQLGVLLAPDDRVEYVAVTRAPSLFSYLLVPWIRSKRGAKRKLREQAESDVGSADHMGEAAKTSNASMPVDVDNRA</sequence>
<dbReference type="GO" id="GO:0051301">
    <property type="term" value="P:cell division"/>
    <property type="evidence" value="ECO:0007669"/>
    <property type="project" value="UniProtKB-KW"/>
</dbReference>
<feature type="transmembrane region" description="Helical" evidence="2">
    <location>
        <begin position="185"/>
        <end position="204"/>
    </location>
</feature>
<keyword evidence="2" id="KW-1133">Transmembrane helix</keyword>
<protein>
    <submittedName>
        <fullName evidence="4">Cell division topological determinant</fullName>
    </submittedName>
</protein>
<keyword evidence="2" id="KW-0812">Transmembrane</keyword>
<dbReference type="Proteomes" id="UP000304148">
    <property type="component" value="Chromosome"/>
</dbReference>
<evidence type="ECO:0000259" key="3">
    <source>
        <dbReference type="PROSITE" id="PS50106"/>
    </source>
</evidence>